<dbReference type="RefSeq" id="WP_185252167.1">
    <property type="nucleotide sequence ID" value="NZ_JACKXE010000001.1"/>
</dbReference>
<gene>
    <name evidence="6" type="ORF">H5V45_06410</name>
</gene>
<dbReference type="Gene3D" id="1.20.120.910">
    <property type="entry name" value="DksA, coiled-coil domain"/>
    <property type="match status" value="1"/>
</dbReference>
<keyword evidence="3" id="KW-0862">Zinc</keyword>
<dbReference type="EMBL" id="JACKXE010000001">
    <property type="protein sequence ID" value="MBB6626950.1"/>
    <property type="molecule type" value="Genomic_DNA"/>
</dbReference>
<keyword evidence="7" id="KW-1185">Reference proteome</keyword>
<dbReference type="PANTHER" id="PTHR33823">
    <property type="entry name" value="RNA POLYMERASE-BINDING TRANSCRIPTION FACTOR DKSA-RELATED"/>
    <property type="match status" value="1"/>
</dbReference>
<dbReference type="Pfam" id="PF01258">
    <property type="entry name" value="zf-dskA_traR"/>
    <property type="match status" value="1"/>
</dbReference>
<organism evidence="6 7">
    <name type="scientific">Nocardioides luti</name>
    <dbReference type="NCBI Taxonomy" id="2761101"/>
    <lineage>
        <taxon>Bacteria</taxon>
        <taxon>Bacillati</taxon>
        <taxon>Actinomycetota</taxon>
        <taxon>Actinomycetes</taxon>
        <taxon>Propionibacteriales</taxon>
        <taxon>Nocardioidaceae</taxon>
        <taxon>Nocardioides</taxon>
    </lineage>
</organism>
<reference evidence="6 7" key="1">
    <citation type="submission" date="2020-08" db="EMBL/GenBank/DDBJ databases">
        <authorList>
            <person name="Seo M.-J."/>
        </authorList>
    </citation>
    <scope>NUCLEOTIDE SEQUENCE [LARGE SCALE GENOMIC DNA]</scope>
    <source>
        <strain evidence="6 7">KIGAM211</strain>
    </source>
</reference>
<evidence type="ECO:0000256" key="3">
    <source>
        <dbReference type="ARBA" id="ARBA00022833"/>
    </source>
</evidence>
<feature type="domain" description="Zinc finger DksA/TraR C4-type" evidence="5">
    <location>
        <begin position="77"/>
        <end position="104"/>
    </location>
</feature>
<evidence type="ECO:0000256" key="2">
    <source>
        <dbReference type="ARBA" id="ARBA00022771"/>
    </source>
</evidence>
<accession>A0A7X0REX4</accession>
<name>A0A7X0REX4_9ACTN</name>
<evidence type="ECO:0000313" key="7">
    <source>
        <dbReference type="Proteomes" id="UP000523955"/>
    </source>
</evidence>
<dbReference type="PROSITE" id="PS51128">
    <property type="entry name" value="ZF_DKSA_2"/>
    <property type="match status" value="1"/>
</dbReference>
<keyword evidence="2" id="KW-0863">Zinc-finger</keyword>
<keyword evidence="1" id="KW-0479">Metal-binding</keyword>
<dbReference type="PANTHER" id="PTHR33823:SF4">
    <property type="entry name" value="GENERAL STRESS PROTEIN 16O"/>
    <property type="match status" value="1"/>
</dbReference>
<sequence>MASDARTLLTDKKSELEEQMAVLEEPPGSPGEISFGKRIGEGTSIAVDRLSQVAVHDQLQVTMVDVDRALVKLDEDTYGTCDVCGKPIPEGRLEALPWATLCVEDAAKR</sequence>
<comment type="caution">
    <text evidence="6">The sequence shown here is derived from an EMBL/GenBank/DDBJ whole genome shotgun (WGS) entry which is preliminary data.</text>
</comment>
<protein>
    <submittedName>
        <fullName evidence="6">TraR/DksA C4-type zinc finger protein</fullName>
    </submittedName>
</protein>
<dbReference type="InterPro" id="IPR000962">
    <property type="entry name" value="Znf_DskA_TraR"/>
</dbReference>
<dbReference type="SUPFAM" id="SSF57716">
    <property type="entry name" value="Glucocorticoid receptor-like (DNA-binding domain)"/>
    <property type="match status" value="1"/>
</dbReference>
<evidence type="ECO:0000256" key="4">
    <source>
        <dbReference type="PROSITE-ProRule" id="PRU00510"/>
    </source>
</evidence>
<evidence type="ECO:0000256" key="1">
    <source>
        <dbReference type="ARBA" id="ARBA00022723"/>
    </source>
</evidence>
<proteinExistence type="predicted"/>
<feature type="zinc finger region" description="dksA C4-type" evidence="4">
    <location>
        <begin position="81"/>
        <end position="105"/>
    </location>
</feature>
<evidence type="ECO:0000313" key="6">
    <source>
        <dbReference type="EMBL" id="MBB6626950.1"/>
    </source>
</evidence>
<dbReference type="Proteomes" id="UP000523955">
    <property type="component" value="Unassembled WGS sequence"/>
</dbReference>
<evidence type="ECO:0000259" key="5">
    <source>
        <dbReference type="Pfam" id="PF01258"/>
    </source>
</evidence>
<dbReference type="AlphaFoldDB" id="A0A7X0REX4"/>
<dbReference type="GO" id="GO:0008270">
    <property type="term" value="F:zinc ion binding"/>
    <property type="evidence" value="ECO:0007669"/>
    <property type="project" value="UniProtKB-KW"/>
</dbReference>